<proteinExistence type="predicted"/>
<dbReference type="EMBL" id="KI912117">
    <property type="protein sequence ID" value="ETS76819.1"/>
    <property type="molecule type" value="Genomic_DNA"/>
</dbReference>
<sequence length="229" mass="25558">MPQFLFIELPSFRIRDAAGRTVTLNHKQLGLMIGLYHYVRAGLRTADVSDISASLLFSNGVPDVWTSSNTRGGLHAEENMLLTYFQSFDSPGAYPIVDAMLLSQKPCQSCMGYFEATGSGKQIKVGNGVPSFKAKFTPRSDRNYTPIFYLSRSMETALRNDLWMQLRSMWAAEFASTIVSSPDVVRGQAYFIMEGSPWYAVNDQETMTDAEVVQAIQTQGASLTYWIGR</sequence>
<evidence type="ECO:0000313" key="1">
    <source>
        <dbReference type="EMBL" id="ETS76819.1"/>
    </source>
</evidence>
<dbReference type="AlphaFoldDB" id="W3WSN7"/>
<organism evidence="1 2">
    <name type="scientific">Pestalotiopsis fici (strain W106-1 / CGMCC3.15140)</name>
    <dbReference type="NCBI Taxonomy" id="1229662"/>
    <lineage>
        <taxon>Eukaryota</taxon>
        <taxon>Fungi</taxon>
        <taxon>Dikarya</taxon>
        <taxon>Ascomycota</taxon>
        <taxon>Pezizomycotina</taxon>
        <taxon>Sordariomycetes</taxon>
        <taxon>Xylariomycetidae</taxon>
        <taxon>Amphisphaeriales</taxon>
        <taxon>Sporocadaceae</taxon>
        <taxon>Pestalotiopsis</taxon>
    </lineage>
</organism>
<dbReference type="HOGENOM" id="CLU_1210200_0_0_1"/>
<dbReference type="OMA" id="QAYFIME"/>
<dbReference type="KEGG" id="pfy:PFICI_12206"/>
<gene>
    <name evidence="1" type="ORF">PFICI_12206</name>
</gene>
<protein>
    <submittedName>
        <fullName evidence="1">Uncharacterized protein</fullName>
    </submittedName>
</protein>
<keyword evidence="2" id="KW-1185">Reference proteome</keyword>
<dbReference type="OrthoDB" id="5237084at2759"/>
<dbReference type="RefSeq" id="XP_007838978.1">
    <property type="nucleotide sequence ID" value="XM_007840787.1"/>
</dbReference>
<evidence type="ECO:0000313" key="2">
    <source>
        <dbReference type="Proteomes" id="UP000030651"/>
    </source>
</evidence>
<name>W3WSN7_PESFW</name>
<dbReference type="InParanoid" id="W3WSN7"/>
<accession>W3WSN7</accession>
<dbReference type="Proteomes" id="UP000030651">
    <property type="component" value="Unassembled WGS sequence"/>
</dbReference>
<reference evidence="2" key="1">
    <citation type="journal article" date="2015" name="BMC Genomics">
        <title>Genomic and transcriptomic analysis of the endophytic fungus Pestalotiopsis fici reveals its lifestyle and high potential for synthesis of natural products.</title>
        <authorList>
            <person name="Wang X."/>
            <person name="Zhang X."/>
            <person name="Liu L."/>
            <person name="Xiang M."/>
            <person name="Wang W."/>
            <person name="Sun X."/>
            <person name="Che Y."/>
            <person name="Guo L."/>
            <person name="Liu G."/>
            <person name="Guo L."/>
            <person name="Wang C."/>
            <person name="Yin W.B."/>
            <person name="Stadler M."/>
            <person name="Zhang X."/>
            <person name="Liu X."/>
        </authorList>
    </citation>
    <scope>NUCLEOTIDE SEQUENCE [LARGE SCALE GENOMIC DNA]</scope>
    <source>
        <strain evidence="2">W106-1 / CGMCC3.15140</strain>
    </source>
</reference>
<dbReference type="GeneID" id="19277219"/>